<keyword evidence="16 32" id="KW-1133">Transmembrane helix</keyword>
<feature type="disulfide bond" evidence="27">
    <location>
        <begin position="523"/>
        <end position="539"/>
    </location>
</feature>
<dbReference type="InterPro" id="IPR036352">
    <property type="entry name" value="Semap_dom_sf"/>
</dbReference>
<comment type="subcellular location">
    <subcellularLocation>
        <location evidence="1">Membrane</location>
        <topology evidence="1">Single-pass type I membrane protein</topology>
    </subcellularLocation>
</comment>
<evidence type="ECO:0000256" key="27">
    <source>
        <dbReference type="PIRSR" id="PIRSR000617-3"/>
    </source>
</evidence>
<sequence>MVTWATLLTVCLWIQTQPASGQYTCPSTLRRLVDFTVKYSLPHFQADKPIQNIAVNWDKDVDVREVYVGCQNVIVAVDHGMKKIWEMTTGPVGSPNCSTCGVCDIETEPGDPVDTDNEVLLLDPTGSLLPYLYFCGSTQHGICYFINIESSPLKPQCLYKKEQNSALDCPDCLASPLGTTVTIVEDLATSLFFVAASVNDKVAQRYPRRSISVLRPLSTEDGFHMVTNGLTVLPDLQNSYRIDYIYSFSTKDYVYFLSLQRENPTKSTSAFQTRLGRLPISIPEVWMYREVVLECRYEPKRRRRRRDTLKDIVYNGLQAAHFGRAGKDLANELRVEETEDMLYGVFAEVNERGQAQKNSALCAFPLTKVNLAIDKGVEACCKSGKERLSRGLCHFQPCESCPDESSKGNDTCSAMPTLVSKPHYRVDLFNSQMRDVLFTALLVTTIENHTLGHFGTSDGRILQVILTTYKPTVFANYSLGETAVSRTAAVYSEDSLLFVVGNKMFTVPSAGPGCAHFMTCSMCLTAPRFMNCGWCSETCSRQNECTSKWNKDSCPPVITEFFPKMAPASGDTEVTLCGWEFQSTVRPAIISGTTHIVKAGSGNFCTILPEKSSSEILVCKMTGKIPNQDVNITLEVHEREVKGPYSIQGTAQIPGFSLVEPSITEITPDNGPMFGGTTVTLTGRYLTSGKERVVSFADKKCNNQSTFKGNGSFSSIICQTAAASRVGKVSVKITIDALQVTTTKMFFYKKNPVITSVHPLCSFKSGSKLVIEGQNLDSVHNTVVQYTPKNPHRPSLQQVCSGPTNATHIECWAPAFQQETSEENSDTGNISIQMDGNRNLWWGRFDYHPNATVIPFENDDHELLLKPGQTEVSLHHSNLNTASTCMKITMTIGGVNCNAQVLLNELTCRIPKGLVIPGEGLPVRVSVNGHNYHMGTVLYDNGHHTVIVGIVLGIIAALLVGAGLALLVMIHLRKKKRANIENRLSTMFSRHRMSSNHDVSPTGDYRRDLSNQTSGSGGTAFQGLLYAASYDHLSTPLVPRDNISMVSLSTDLLGEVKDVLIPAEMLRIEDSQVIGRGHFGTVYHGYLIDSHKQETHCAVKSLNRITDFGEVDQFLREGIIMKGFNHPNILSLLGIMLPKEGLPLVVLPYMKHGDVRHFIRSEKRNPTVKDLIGFGLQVAKGMEYLAQKKFVHRDLAARNCMLDESFTVKVADFGMARDIYDKEYYSVQDHKRAKLPVKWMAIESLQTQKFTTKSDVWSYGILMWELLTRGASPYPNVDPYDITHYLLKGRRLPQPQFSPDSLYSVMLACWDPDPACRPSFHSLVTEVQHILTCLDGEHYISLKVTYVNLDQPSPYPSLTGSADEAEDSDLDADNHATS</sequence>
<keyword evidence="15" id="KW-0391">Immunity</keyword>
<evidence type="ECO:0000256" key="32">
    <source>
        <dbReference type="SAM" id="Phobius"/>
    </source>
</evidence>
<accession>A0A6G1PI96</accession>
<keyword evidence="19 27" id="KW-1015">Disulfide bond</keyword>
<evidence type="ECO:0000256" key="31">
    <source>
        <dbReference type="SAM" id="MobiDB-lite"/>
    </source>
</evidence>
<dbReference type="InterPro" id="IPR001245">
    <property type="entry name" value="Ser-Thr/Tyr_kinase_cat_dom"/>
</dbReference>
<dbReference type="FunFam" id="2.60.40.10:FF:000213">
    <property type="entry name" value="Hepatocyte growth factor receptor"/>
    <property type="match status" value="1"/>
</dbReference>
<gene>
    <name evidence="36" type="ORF">EXN66_Car005629</name>
</gene>
<evidence type="ECO:0000256" key="12">
    <source>
        <dbReference type="ARBA" id="ARBA00022777"/>
    </source>
</evidence>
<keyword evidence="4" id="KW-0597">Phosphoprotein</keyword>
<dbReference type="InterPro" id="IPR008266">
    <property type="entry name" value="Tyr_kinase_AS"/>
</dbReference>
<dbReference type="Gene3D" id="2.60.40.10">
    <property type="entry name" value="Immunoglobulins"/>
    <property type="match status" value="2"/>
</dbReference>
<keyword evidence="18" id="KW-0829">Tyrosine-protein kinase</keyword>
<dbReference type="PANTHER" id="PTHR24416:SF564">
    <property type="entry name" value="MACROPHAGE-STIMULATING PROTEIN RECEPTOR"/>
    <property type="match status" value="1"/>
</dbReference>
<dbReference type="InterPro" id="IPR002165">
    <property type="entry name" value="Plexin_repeat"/>
</dbReference>
<dbReference type="InterPro" id="IPR002909">
    <property type="entry name" value="IPT_dom"/>
</dbReference>
<keyword evidence="14" id="KW-0832">Ubl conjugation</keyword>
<dbReference type="InterPro" id="IPR016244">
    <property type="entry name" value="Tyr_kinase_HGF/MSP_rcpt"/>
</dbReference>
<evidence type="ECO:0000256" key="7">
    <source>
        <dbReference type="ARBA" id="ARBA00022685"/>
    </source>
</evidence>
<evidence type="ECO:0000259" key="35">
    <source>
        <dbReference type="PROSITE" id="PS51004"/>
    </source>
</evidence>
<dbReference type="InterPro" id="IPR014756">
    <property type="entry name" value="Ig_E-set"/>
</dbReference>
<evidence type="ECO:0000256" key="17">
    <source>
        <dbReference type="ARBA" id="ARBA00023136"/>
    </source>
</evidence>
<feature type="transmembrane region" description="Helical" evidence="32">
    <location>
        <begin position="946"/>
        <end position="970"/>
    </location>
</feature>
<dbReference type="PIRSF" id="PIRSF000617">
    <property type="entry name" value="TyrPK_HGF-R"/>
    <property type="match status" value="1"/>
</dbReference>
<feature type="disulfide bond" evidence="27">
    <location>
        <begin position="295"/>
        <end position="362"/>
    </location>
</feature>
<dbReference type="PANTHER" id="PTHR24416">
    <property type="entry name" value="TYROSINE-PROTEIN KINASE RECEPTOR"/>
    <property type="match status" value="1"/>
</dbReference>
<keyword evidence="7" id="KW-0165">Cleavage on pair of basic residues</keyword>
<dbReference type="PROSITE" id="PS50011">
    <property type="entry name" value="PROTEIN_KINASE_DOM"/>
    <property type="match status" value="1"/>
</dbReference>
<keyword evidence="8 32" id="KW-0812">Transmembrane</keyword>
<dbReference type="InterPro" id="IPR013783">
    <property type="entry name" value="Ig-like_fold"/>
</dbReference>
<reference evidence="36 37" key="1">
    <citation type="submission" date="2019-02" db="EMBL/GenBank/DDBJ databases">
        <title>Opniocepnalus argus genome.</title>
        <authorList>
            <person name="Zhou C."/>
            <person name="Xiao S."/>
        </authorList>
    </citation>
    <scope>NUCLEOTIDE SEQUENCE [LARGE SCALE GENOMIC DNA]</scope>
    <source>
        <strain evidence="36">OARG1902GOOAL</strain>
        <tissue evidence="36">Muscle</tissue>
    </source>
</reference>
<evidence type="ECO:0000256" key="28">
    <source>
        <dbReference type="PIRSR" id="PIRSR000617-4"/>
    </source>
</evidence>
<dbReference type="InterPro" id="IPR020635">
    <property type="entry name" value="Tyr_kinase_cat_dom"/>
</dbReference>
<dbReference type="GO" id="GO:0005886">
    <property type="term" value="C:plasma membrane"/>
    <property type="evidence" value="ECO:0007669"/>
    <property type="project" value="TreeGrafter"/>
</dbReference>
<keyword evidence="6" id="KW-0808">Transferase</keyword>
<dbReference type="CDD" id="cd05058">
    <property type="entry name" value="PTKc_Met_Ron"/>
    <property type="match status" value="1"/>
</dbReference>
<dbReference type="FunFam" id="3.30.1680.10:FF:000006">
    <property type="entry name" value="Macrophage-stimulating 1 receptor b"/>
    <property type="match status" value="1"/>
</dbReference>
<evidence type="ECO:0000256" key="13">
    <source>
        <dbReference type="ARBA" id="ARBA00022840"/>
    </source>
</evidence>
<feature type="modified residue" description="Phosphotyrosine; by autocatalysis" evidence="28">
    <location>
        <position position="1225"/>
    </location>
</feature>
<comment type="caution">
    <text evidence="29">Lacks conserved residue(s) required for the propagation of feature annotation.</text>
</comment>
<evidence type="ECO:0000256" key="6">
    <source>
        <dbReference type="ARBA" id="ARBA00022679"/>
    </source>
</evidence>
<evidence type="ECO:0000313" key="36">
    <source>
        <dbReference type="EMBL" id="KAF3689957.1"/>
    </source>
</evidence>
<keyword evidence="10" id="KW-0677">Repeat</keyword>
<organism evidence="36 37">
    <name type="scientific">Channa argus</name>
    <name type="common">Northern snakehead</name>
    <name type="synonym">Ophicephalus argus</name>
    <dbReference type="NCBI Taxonomy" id="215402"/>
    <lineage>
        <taxon>Eukaryota</taxon>
        <taxon>Metazoa</taxon>
        <taxon>Chordata</taxon>
        <taxon>Craniata</taxon>
        <taxon>Vertebrata</taxon>
        <taxon>Euteleostomi</taxon>
        <taxon>Actinopterygii</taxon>
        <taxon>Neopterygii</taxon>
        <taxon>Teleostei</taxon>
        <taxon>Neoteleostei</taxon>
        <taxon>Acanthomorphata</taxon>
        <taxon>Anabantaria</taxon>
        <taxon>Anabantiformes</taxon>
        <taxon>Channoidei</taxon>
        <taxon>Channidae</taxon>
        <taxon>Channa</taxon>
    </lineage>
</organism>
<evidence type="ECO:0000256" key="33">
    <source>
        <dbReference type="SAM" id="SignalP"/>
    </source>
</evidence>
<dbReference type="InterPro" id="IPR011009">
    <property type="entry name" value="Kinase-like_dom_sf"/>
</dbReference>
<evidence type="ECO:0000256" key="15">
    <source>
        <dbReference type="ARBA" id="ARBA00022859"/>
    </source>
</evidence>
<keyword evidence="11 26" id="KW-0547">Nucleotide-binding</keyword>
<dbReference type="PROSITE" id="PS51004">
    <property type="entry name" value="SEMA"/>
    <property type="match status" value="1"/>
</dbReference>
<feature type="modified residue" description="Phosphotyrosine; by autocatalysis" evidence="28">
    <location>
        <position position="1346"/>
    </location>
</feature>
<feature type="binding site" evidence="26">
    <location>
        <begin position="1147"/>
        <end position="1150"/>
    </location>
    <ligand>
        <name>ATP</name>
        <dbReference type="ChEBI" id="CHEBI:30616"/>
    </ligand>
</feature>
<dbReference type="Gene3D" id="2.130.10.10">
    <property type="entry name" value="YVTN repeat-like/Quinoprotein amine dehydrogenase"/>
    <property type="match status" value="1"/>
</dbReference>
<dbReference type="SUPFAM" id="SSF81296">
    <property type="entry name" value="E set domains"/>
    <property type="match status" value="3"/>
</dbReference>
<dbReference type="InterPro" id="IPR016201">
    <property type="entry name" value="PSI"/>
</dbReference>
<dbReference type="Gene3D" id="3.30.200.20">
    <property type="entry name" value="Phosphorylase Kinase, domain 1"/>
    <property type="match status" value="1"/>
</dbReference>
<evidence type="ECO:0000256" key="19">
    <source>
        <dbReference type="ARBA" id="ARBA00023157"/>
    </source>
</evidence>
<comment type="similarity">
    <text evidence="2">Belongs to the plexin family.</text>
</comment>
<dbReference type="InterPro" id="IPR000719">
    <property type="entry name" value="Prot_kinase_dom"/>
</dbReference>
<name>A0A6G1PI96_CHAAH</name>
<keyword evidence="21" id="KW-0325">Glycoprotein</keyword>
<evidence type="ECO:0000256" key="26">
    <source>
        <dbReference type="PIRSR" id="PIRSR000617-2"/>
    </source>
</evidence>
<dbReference type="GO" id="GO:0006909">
    <property type="term" value="P:phagocytosis"/>
    <property type="evidence" value="ECO:0007669"/>
    <property type="project" value="TreeGrafter"/>
</dbReference>
<evidence type="ECO:0000256" key="1">
    <source>
        <dbReference type="ARBA" id="ARBA00004479"/>
    </source>
</evidence>
<evidence type="ECO:0000256" key="3">
    <source>
        <dbReference type="ARBA" id="ARBA00011902"/>
    </source>
</evidence>
<feature type="disulfide bond" evidence="27">
    <location>
        <begin position="514"/>
        <end position="532"/>
    </location>
</feature>
<keyword evidence="20 36" id="KW-0675">Receptor</keyword>
<evidence type="ECO:0000256" key="21">
    <source>
        <dbReference type="ARBA" id="ARBA00023180"/>
    </source>
</evidence>
<feature type="disulfide bond" evidence="27">
    <location>
        <begin position="135"/>
        <end position="143"/>
    </location>
</feature>
<dbReference type="Proteomes" id="UP000503349">
    <property type="component" value="Chromosome 5"/>
</dbReference>
<dbReference type="SUPFAM" id="SSF101912">
    <property type="entry name" value="Sema domain"/>
    <property type="match status" value="1"/>
</dbReference>
<dbReference type="SMART" id="SM00219">
    <property type="entry name" value="TyrKc"/>
    <property type="match status" value="1"/>
</dbReference>
<feature type="disulfide bond" evidence="27">
    <location>
        <begin position="535"/>
        <end position="545"/>
    </location>
</feature>
<dbReference type="SMART" id="SM00630">
    <property type="entry name" value="Sema"/>
    <property type="match status" value="1"/>
</dbReference>
<comment type="catalytic activity">
    <reaction evidence="22">
        <text>L-tyrosyl-[protein] + ATP = O-phospho-L-tyrosyl-[protein] + ADP + H(+)</text>
        <dbReference type="Rhea" id="RHEA:10596"/>
        <dbReference type="Rhea" id="RHEA-COMP:10136"/>
        <dbReference type="Rhea" id="RHEA-COMP:20101"/>
        <dbReference type="ChEBI" id="CHEBI:15378"/>
        <dbReference type="ChEBI" id="CHEBI:30616"/>
        <dbReference type="ChEBI" id="CHEBI:46858"/>
        <dbReference type="ChEBI" id="CHEBI:61978"/>
        <dbReference type="ChEBI" id="CHEBI:456216"/>
        <dbReference type="EC" id="2.7.10.1"/>
    </reaction>
</comment>
<dbReference type="InterPro" id="IPR017441">
    <property type="entry name" value="Protein_kinase_ATP_BS"/>
</dbReference>
<evidence type="ECO:0000256" key="9">
    <source>
        <dbReference type="ARBA" id="ARBA00022729"/>
    </source>
</evidence>
<dbReference type="EMBL" id="CM015716">
    <property type="protein sequence ID" value="KAF3689957.1"/>
    <property type="molecule type" value="Genomic_DNA"/>
</dbReference>
<evidence type="ECO:0000256" key="24">
    <source>
        <dbReference type="ARBA" id="ARBA00083775"/>
    </source>
</evidence>
<evidence type="ECO:0000256" key="23">
    <source>
        <dbReference type="ARBA" id="ARBA00074624"/>
    </source>
</evidence>
<dbReference type="EC" id="2.7.10.1" evidence="3"/>
<evidence type="ECO:0000259" key="34">
    <source>
        <dbReference type="PROSITE" id="PS50011"/>
    </source>
</evidence>
<dbReference type="SMART" id="SM00429">
    <property type="entry name" value="IPT"/>
    <property type="match status" value="3"/>
</dbReference>
<evidence type="ECO:0000256" key="14">
    <source>
        <dbReference type="ARBA" id="ARBA00022843"/>
    </source>
</evidence>
<feature type="modified residue" description="Phosphotyrosine; by autocatalysis" evidence="28">
    <location>
        <position position="1224"/>
    </location>
</feature>
<keyword evidence="9 33" id="KW-0732">Signal</keyword>
<dbReference type="Pfam" id="PF07714">
    <property type="entry name" value="PK_Tyr_Ser-Thr"/>
    <property type="match status" value="1"/>
</dbReference>
<feature type="disulfide bond" evidence="27">
    <location>
        <begin position="380"/>
        <end position="401"/>
    </location>
</feature>
<feature type="domain" description="Protein kinase" evidence="34">
    <location>
        <begin position="1068"/>
        <end position="1332"/>
    </location>
</feature>
<dbReference type="GO" id="GO:0009615">
    <property type="term" value="P:response to virus"/>
    <property type="evidence" value="ECO:0007669"/>
    <property type="project" value="UniProtKB-ARBA"/>
</dbReference>
<dbReference type="SUPFAM" id="SSF56112">
    <property type="entry name" value="Protein kinase-like (PK-like)"/>
    <property type="match status" value="1"/>
</dbReference>
<dbReference type="Pfam" id="PF01403">
    <property type="entry name" value="Sema"/>
    <property type="match status" value="1"/>
</dbReference>
<dbReference type="GO" id="GO:0016477">
    <property type="term" value="P:cell migration"/>
    <property type="evidence" value="ECO:0007669"/>
    <property type="project" value="TreeGrafter"/>
</dbReference>
<evidence type="ECO:0000256" key="4">
    <source>
        <dbReference type="ARBA" id="ARBA00022553"/>
    </source>
</evidence>
<evidence type="ECO:0000313" key="37">
    <source>
        <dbReference type="Proteomes" id="UP000503349"/>
    </source>
</evidence>
<dbReference type="Gene3D" id="3.30.1680.10">
    <property type="entry name" value="ligand-binding face of the semaphorins, domain 2"/>
    <property type="match status" value="1"/>
</dbReference>
<keyword evidence="37" id="KW-1185">Reference proteome</keyword>
<feature type="binding site" evidence="26">
    <location>
        <position position="1198"/>
    </location>
    <ligand>
        <name>ATP</name>
        <dbReference type="ChEBI" id="CHEBI:30616"/>
    </ligand>
</feature>
<feature type="active site" description="Proton acceptor" evidence="25">
    <location>
        <position position="1194"/>
    </location>
</feature>
<feature type="modified residue" description="Phosphotyrosine; by autocatalysis" evidence="28">
    <location>
        <position position="1339"/>
    </location>
</feature>
<feature type="chain" id="PRO_5026313911" description="Macrophage-stimulating protein receptor" evidence="33">
    <location>
        <begin position="22"/>
        <end position="1378"/>
    </location>
</feature>
<feature type="domain" description="Sema" evidence="35">
    <location>
        <begin position="24"/>
        <end position="509"/>
    </location>
</feature>
<dbReference type="GO" id="GO:0007411">
    <property type="term" value="P:axon guidance"/>
    <property type="evidence" value="ECO:0007669"/>
    <property type="project" value="UniProtKB-ARBA"/>
</dbReference>
<evidence type="ECO:0000256" key="30">
    <source>
        <dbReference type="PROSITE-ProRule" id="PRU10141"/>
    </source>
</evidence>
<dbReference type="Pfam" id="PF01437">
    <property type="entry name" value="PSI"/>
    <property type="match status" value="1"/>
</dbReference>
<evidence type="ECO:0000256" key="16">
    <source>
        <dbReference type="ARBA" id="ARBA00022989"/>
    </source>
</evidence>
<evidence type="ECO:0000256" key="11">
    <source>
        <dbReference type="ARBA" id="ARBA00022741"/>
    </source>
</evidence>
<feature type="binding site" evidence="26">
    <location>
        <begin position="1074"/>
        <end position="1082"/>
    </location>
    <ligand>
        <name>ATP</name>
        <dbReference type="ChEBI" id="CHEBI:30616"/>
    </ligand>
</feature>
<dbReference type="GO" id="GO:0004714">
    <property type="term" value="F:transmembrane receptor protein tyrosine kinase activity"/>
    <property type="evidence" value="ECO:0007669"/>
    <property type="project" value="UniProtKB-EC"/>
</dbReference>
<dbReference type="PROSITE" id="PS00109">
    <property type="entry name" value="PROTEIN_KINASE_TYR"/>
    <property type="match status" value="1"/>
</dbReference>
<feature type="disulfide bond" evidence="27">
    <location>
        <begin position="520"/>
        <end position="554"/>
    </location>
</feature>
<dbReference type="FunFam" id="3.30.200.20:FF:000188">
    <property type="entry name" value="Hepatocyte growth factor receptor"/>
    <property type="match status" value="1"/>
</dbReference>
<evidence type="ECO:0000256" key="25">
    <source>
        <dbReference type="PIRSR" id="PIRSR000617-1"/>
    </source>
</evidence>
<dbReference type="PRINTS" id="PR00109">
    <property type="entry name" value="TYRKINASE"/>
</dbReference>
<dbReference type="FunFam" id="1.10.510.10:FF:000093">
    <property type="entry name" value="Hepatocyte growth factor receptor"/>
    <property type="match status" value="1"/>
</dbReference>
<dbReference type="GO" id="GO:0045087">
    <property type="term" value="P:innate immune response"/>
    <property type="evidence" value="ECO:0007669"/>
    <property type="project" value="UniProtKB-KW"/>
</dbReference>
<dbReference type="InterPro" id="IPR015943">
    <property type="entry name" value="WD40/YVTN_repeat-like_dom_sf"/>
</dbReference>
<keyword evidence="12" id="KW-0418">Kinase</keyword>
<proteinExistence type="inferred from homology"/>
<keyword evidence="5" id="KW-0399">Innate immunity</keyword>
<dbReference type="FunFam" id="2.130.10.10:FF:000194">
    <property type="entry name" value="Macrophage-stimulating 1 receptor a"/>
    <property type="match status" value="1"/>
</dbReference>
<evidence type="ECO:0000256" key="10">
    <source>
        <dbReference type="ARBA" id="ARBA00022737"/>
    </source>
</evidence>
<dbReference type="InterPro" id="IPR050122">
    <property type="entry name" value="RTK"/>
</dbReference>
<reference evidence="37" key="2">
    <citation type="submission" date="2019-02" db="EMBL/GenBank/DDBJ databases">
        <title>Opniocepnalus argus Var Kimnra genome.</title>
        <authorList>
            <person name="Zhou C."/>
            <person name="Xiao S."/>
        </authorList>
    </citation>
    <scope>NUCLEOTIDE SEQUENCE [LARGE SCALE GENOMIC DNA]</scope>
</reference>
<dbReference type="GO" id="GO:0005524">
    <property type="term" value="F:ATP binding"/>
    <property type="evidence" value="ECO:0007669"/>
    <property type="project" value="UniProtKB-UniRule"/>
</dbReference>
<feature type="binding site" evidence="26 30">
    <location>
        <position position="1100"/>
    </location>
    <ligand>
        <name>ATP</name>
        <dbReference type="ChEBI" id="CHEBI:30616"/>
    </ligand>
</feature>
<feature type="disulfide bond" evidence="27">
    <location>
        <begin position="100"/>
        <end position="103"/>
    </location>
</feature>
<dbReference type="Pfam" id="PF01833">
    <property type="entry name" value="TIG"/>
    <property type="match status" value="2"/>
</dbReference>
<dbReference type="SMART" id="SM00423">
    <property type="entry name" value="PSI"/>
    <property type="match status" value="1"/>
</dbReference>
<evidence type="ECO:0000256" key="5">
    <source>
        <dbReference type="ARBA" id="ARBA00022588"/>
    </source>
</evidence>
<keyword evidence="13 26" id="KW-0067">ATP-binding</keyword>
<keyword evidence="17 32" id="KW-0472">Membrane</keyword>
<evidence type="ECO:0000256" key="29">
    <source>
        <dbReference type="PROSITE-ProRule" id="PRU00352"/>
    </source>
</evidence>
<feature type="signal peptide" evidence="33">
    <location>
        <begin position="1"/>
        <end position="21"/>
    </location>
</feature>
<dbReference type="GO" id="GO:0043235">
    <property type="term" value="C:receptor complex"/>
    <property type="evidence" value="ECO:0007669"/>
    <property type="project" value="TreeGrafter"/>
</dbReference>
<protein>
    <recommendedName>
        <fullName evidence="23">Macrophage-stimulating protein receptor</fullName>
        <ecNumber evidence="3">2.7.10.1</ecNumber>
    </recommendedName>
    <alternativeName>
        <fullName evidence="24">p185-Ron</fullName>
    </alternativeName>
</protein>
<evidence type="ECO:0000256" key="2">
    <source>
        <dbReference type="ARBA" id="ARBA00010297"/>
    </source>
</evidence>
<evidence type="ECO:0000256" key="18">
    <source>
        <dbReference type="ARBA" id="ARBA00023137"/>
    </source>
</evidence>
<dbReference type="GO" id="GO:0007169">
    <property type="term" value="P:cell surface receptor protein tyrosine kinase signaling pathway"/>
    <property type="evidence" value="ECO:0007669"/>
    <property type="project" value="InterPro"/>
</dbReference>
<evidence type="ECO:0000256" key="8">
    <source>
        <dbReference type="ARBA" id="ARBA00022692"/>
    </source>
</evidence>
<dbReference type="InterPro" id="IPR001627">
    <property type="entry name" value="Semap_dom"/>
</dbReference>
<dbReference type="SUPFAM" id="SSF103575">
    <property type="entry name" value="Plexin repeat"/>
    <property type="match status" value="1"/>
</dbReference>
<evidence type="ECO:0000256" key="22">
    <source>
        <dbReference type="ARBA" id="ARBA00051243"/>
    </source>
</evidence>
<evidence type="ECO:0000256" key="20">
    <source>
        <dbReference type="ARBA" id="ARBA00023170"/>
    </source>
</evidence>
<dbReference type="PROSITE" id="PS00107">
    <property type="entry name" value="PROTEIN_KINASE_ATP"/>
    <property type="match status" value="1"/>
</dbReference>
<feature type="region of interest" description="Disordered" evidence="31">
    <location>
        <begin position="1355"/>
        <end position="1378"/>
    </location>
</feature>
<dbReference type="OrthoDB" id="9985181at2759"/>
<feature type="disulfide bond" evidence="27">
    <location>
        <begin position="169"/>
        <end position="172"/>
    </location>
</feature>
<dbReference type="Gene3D" id="1.10.510.10">
    <property type="entry name" value="Transferase(Phosphotransferase) domain 1"/>
    <property type="match status" value="1"/>
</dbReference>